<dbReference type="InterPro" id="IPR001173">
    <property type="entry name" value="Glyco_trans_2-like"/>
</dbReference>
<name>A0ABS3VK95_MICEH</name>
<accession>A0ABS3VK95</accession>
<protein>
    <submittedName>
        <fullName evidence="4">Glycosyltransferase</fullName>
    </submittedName>
</protein>
<evidence type="ECO:0000256" key="2">
    <source>
        <dbReference type="SAM" id="Phobius"/>
    </source>
</evidence>
<dbReference type="PANTHER" id="PTHR43685">
    <property type="entry name" value="GLYCOSYLTRANSFERASE"/>
    <property type="match status" value="1"/>
</dbReference>
<dbReference type="CDD" id="cd00761">
    <property type="entry name" value="Glyco_tranf_GTA_type"/>
    <property type="match status" value="1"/>
</dbReference>
<dbReference type="InterPro" id="IPR029044">
    <property type="entry name" value="Nucleotide-diphossugar_trans"/>
</dbReference>
<dbReference type="PANTHER" id="PTHR43685:SF2">
    <property type="entry name" value="GLYCOSYLTRANSFERASE 2-LIKE DOMAIN-CONTAINING PROTEIN"/>
    <property type="match status" value="1"/>
</dbReference>
<feature type="transmembrane region" description="Helical" evidence="2">
    <location>
        <begin position="234"/>
        <end position="256"/>
    </location>
</feature>
<keyword evidence="2" id="KW-1133">Transmembrane helix</keyword>
<feature type="transmembrane region" description="Helical" evidence="2">
    <location>
        <begin position="300"/>
        <end position="324"/>
    </location>
</feature>
<comment type="caution">
    <text evidence="4">The sequence shown here is derived from an EMBL/GenBank/DDBJ whole genome shotgun (WGS) entry which is preliminary data.</text>
</comment>
<evidence type="ECO:0000313" key="4">
    <source>
        <dbReference type="EMBL" id="MBO4204961.1"/>
    </source>
</evidence>
<dbReference type="Gene3D" id="3.90.550.10">
    <property type="entry name" value="Spore Coat Polysaccharide Biosynthesis Protein SpsA, Chain A"/>
    <property type="match status" value="1"/>
</dbReference>
<organism evidence="4 5">
    <name type="scientific">Micromonospora echinofusca</name>
    <dbReference type="NCBI Taxonomy" id="47858"/>
    <lineage>
        <taxon>Bacteria</taxon>
        <taxon>Bacillati</taxon>
        <taxon>Actinomycetota</taxon>
        <taxon>Actinomycetes</taxon>
        <taxon>Micromonosporales</taxon>
        <taxon>Micromonosporaceae</taxon>
        <taxon>Micromonospora</taxon>
    </lineage>
</organism>
<evidence type="ECO:0000256" key="1">
    <source>
        <dbReference type="SAM" id="MobiDB-lite"/>
    </source>
</evidence>
<dbReference type="Proteomes" id="UP000823521">
    <property type="component" value="Unassembled WGS sequence"/>
</dbReference>
<reference evidence="4 5" key="1">
    <citation type="submission" date="2019-12" db="EMBL/GenBank/DDBJ databases">
        <title>Whole genome sequencing of endophytic Actinobacterium Micromonospora sp. MPMI6T.</title>
        <authorList>
            <person name="Evv R."/>
            <person name="Podile A.R."/>
        </authorList>
    </citation>
    <scope>NUCLEOTIDE SEQUENCE [LARGE SCALE GENOMIC DNA]</scope>
    <source>
        <strain evidence="4 5">MPMI6</strain>
    </source>
</reference>
<evidence type="ECO:0000259" key="3">
    <source>
        <dbReference type="Pfam" id="PF00535"/>
    </source>
</evidence>
<gene>
    <name evidence="4" type="ORF">GSF22_02905</name>
</gene>
<dbReference type="SUPFAM" id="SSF53448">
    <property type="entry name" value="Nucleotide-diphospho-sugar transferases"/>
    <property type="match status" value="1"/>
</dbReference>
<keyword evidence="5" id="KW-1185">Reference proteome</keyword>
<feature type="domain" description="Glycosyltransferase 2-like" evidence="3">
    <location>
        <begin position="8"/>
        <end position="118"/>
    </location>
</feature>
<dbReference type="RefSeq" id="WP_208811145.1">
    <property type="nucleotide sequence ID" value="NZ_WVUH01000010.1"/>
</dbReference>
<evidence type="ECO:0000313" key="5">
    <source>
        <dbReference type="Proteomes" id="UP000823521"/>
    </source>
</evidence>
<dbReference type="InterPro" id="IPR050834">
    <property type="entry name" value="Glycosyltransf_2"/>
</dbReference>
<keyword evidence="2" id="KW-0812">Transmembrane</keyword>
<keyword evidence="2" id="KW-0472">Membrane</keyword>
<feature type="transmembrane region" description="Helical" evidence="2">
    <location>
        <begin position="268"/>
        <end position="288"/>
    </location>
</feature>
<dbReference type="Pfam" id="PF00535">
    <property type="entry name" value="Glycos_transf_2"/>
    <property type="match status" value="1"/>
</dbReference>
<proteinExistence type="predicted"/>
<sequence>MTNLPTVSVVVPVYNAAKTLRLCLTSAYAQTHPPLEVIVVDDGSTDGSPAVAADCGATVLVQPVNRGPSAARNAGVAASRGEVVFFLDSDVALAADAVEAALRDLAADPDCGCVYGVYHPDPLIDDGPVERYRVLHIHSALTRAVGPVDSAVFALAAVPRAVLDELGPFDENLRSAEDDEYSERLLVRHRIRLSGAVRGWHDEADRLRPLLGEQYRRAQLMPYSLRNRYRRQGLVLNPTLGVLAAALTVAGLPAALLAATPVPPSPAWWPALLPVLGLTLFVGANLPLARLLRRTGGWRFLGVAVAMHLLVNLAMIAGAAVGLLRALRDPSFGPSTRTRNRPPATVRPADSLEGW</sequence>
<feature type="region of interest" description="Disordered" evidence="1">
    <location>
        <begin position="332"/>
        <end position="355"/>
    </location>
</feature>
<dbReference type="EMBL" id="WVUH01000010">
    <property type="protein sequence ID" value="MBO4204961.1"/>
    <property type="molecule type" value="Genomic_DNA"/>
</dbReference>